<reference evidence="4" key="1">
    <citation type="submission" date="2016-10" db="EMBL/GenBank/DDBJ databases">
        <authorList>
            <person name="Varghese N."/>
            <person name="Submissions S."/>
        </authorList>
    </citation>
    <scope>NUCLEOTIDE SEQUENCE [LARGE SCALE GENOMIC DNA]</scope>
    <source>
        <strain evidence="4">DSM 22530</strain>
    </source>
</reference>
<dbReference type="InterPro" id="IPR011428">
    <property type="entry name" value="Spore_coat_X/V"/>
</dbReference>
<keyword evidence="4" id="KW-1185">Reference proteome</keyword>
<dbReference type="Proteomes" id="UP000199474">
    <property type="component" value="Unassembled WGS sequence"/>
</dbReference>
<keyword evidence="3" id="KW-0167">Capsid protein</keyword>
<dbReference type="Pfam" id="PF07552">
    <property type="entry name" value="Coat_X"/>
    <property type="match status" value="2"/>
</dbReference>
<name>A0A1I1YDX0_9BACI</name>
<evidence type="ECO:0000313" key="3">
    <source>
        <dbReference type="EMBL" id="SFE16110.1"/>
    </source>
</evidence>
<dbReference type="InterPro" id="IPR009030">
    <property type="entry name" value="Growth_fac_rcpt_cys_sf"/>
</dbReference>
<evidence type="ECO:0000313" key="4">
    <source>
        <dbReference type="Proteomes" id="UP000199474"/>
    </source>
</evidence>
<protein>
    <submittedName>
        <fullName evidence="3">Spore coat protein X</fullName>
    </submittedName>
</protein>
<feature type="region of interest" description="Disordered" evidence="1">
    <location>
        <begin position="55"/>
        <end position="77"/>
    </location>
</feature>
<keyword evidence="3" id="KW-0946">Virion</keyword>
<dbReference type="GO" id="GO:0031160">
    <property type="term" value="C:spore wall"/>
    <property type="evidence" value="ECO:0007669"/>
    <property type="project" value="InterPro"/>
</dbReference>
<gene>
    <name evidence="3" type="ORF">SAMN05216238_10958</name>
</gene>
<dbReference type="AlphaFoldDB" id="A0A1I1YDX0"/>
<dbReference type="EMBL" id="FOMR01000009">
    <property type="protein sequence ID" value="SFE16110.1"/>
    <property type="molecule type" value="Genomic_DNA"/>
</dbReference>
<proteinExistence type="predicted"/>
<sequence>MSPKRHSATNPFGNKSKYFYLRDKRKSRHQQCCQDCGSNQCDSCRDEYMQQDQREDRKHGDRHRCQSCGSHDCSSESNQCDSCMDKHTHHDHHHNQHNRFEMMEVDSNALVSQDASQYSFMDQESAELIWVKESCDINVDTRDTQIGLSLQASLQLAISLVVNIAIADSGRSEAISQDLIQSFDSDQVNKQKIFICNTKDANVTTRDTDLTVNIQVLLQVLLLLLVMIDVL</sequence>
<feature type="domain" description="Spore coat protein X/V" evidence="2">
    <location>
        <begin position="110"/>
        <end position="166"/>
    </location>
</feature>
<accession>A0A1I1YDX0</accession>
<organism evidence="3 4">
    <name type="scientific">Lentibacillus persicus</name>
    <dbReference type="NCBI Taxonomy" id="640948"/>
    <lineage>
        <taxon>Bacteria</taxon>
        <taxon>Bacillati</taxon>
        <taxon>Bacillota</taxon>
        <taxon>Bacilli</taxon>
        <taxon>Bacillales</taxon>
        <taxon>Bacillaceae</taxon>
        <taxon>Lentibacillus</taxon>
    </lineage>
</organism>
<evidence type="ECO:0000256" key="1">
    <source>
        <dbReference type="SAM" id="MobiDB-lite"/>
    </source>
</evidence>
<dbReference type="GO" id="GO:0030435">
    <property type="term" value="P:sporulation resulting in formation of a cellular spore"/>
    <property type="evidence" value="ECO:0007669"/>
    <property type="project" value="InterPro"/>
</dbReference>
<evidence type="ECO:0000259" key="2">
    <source>
        <dbReference type="Pfam" id="PF07552"/>
    </source>
</evidence>
<feature type="domain" description="Spore coat protein X/V" evidence="2">
    <location>
        <begin position="173"/>
        <end position="230"/>
    </location>
</feature>
<dbReference type="SUPFAM" id="SSF57184">
    <property type="entry name" value="Growth factor receptor domain"/>
    <property type="match status" value="1"/>
</dbReference>
<dbReference type="STRING" id="640948.SAMN05216238_10958"/>